<dbReference type="AlphaFoldDB" id="A0ABD1B7N3"/>
<dbReference type="Proteomes" id="UP001558713">
    <property type="component" value="Unassembled WGS sequence"/>
</dbReference>
<dbReference type="EMBL" id="JBANAX010000379">
    <property type="protein sequence ID" value="KAL1211764.1"/>
    <property type="molecule type" value="Genomic_DNA"/>
</dbReference>
<keyword evidence="1" id="KW-0732">Signal</keyword>
<proteinExistence type="predicted"/>
<sequence>MAKTLNSICFTTLLLVVLFISAEIPKSEANKCDKYLGEVVTVPQPCKERVCEAQCHEHYEHVCKGECEENHDDGVHVNNHDHDDLEHCYCYAWRQ</sequence>
<comment type="caution">
    <text evidence="2">The sequence shown here is derived from an EMBL/GenBank/DDBJ whole genome shotgun (WGS) entry which is preliminary data.</text>
</comment>
<reference evidence="2 3" key="1">
    <citation type="submission" date="2024-04" db="EMBL/GenBank/DDBJ databases">
        <title>Genome assembly C_amara_ONT_v2.</title>
        <authorList>
            <person name="Yant L."/>
            <person name="Moore C."/>
            <person name="Slenker M."/>
        </authorList>
    </citation>
    <scope>NUCLEOTIDE SEQUENCE [LARGE SCALE GENOMIC DNA]</scope>
    <source>
        <tissue evidence="2">Leaf</tissue>
    </source>
</reference>
<name>A0ABD1B7N3_CARAN</name>
<organism evidence="2 3">
    <name type="scientific">Cardamine amara subsp. amara</name>
    <dbReference type="NCBI Taxonomy" id="228776"/>
    <lineage>
        <taxon>Eukaryota</taxon>
        <taxon>Viridiplantae</taxon>
        <taxon>Streptophyta</taxon>
        <taxon>Embryophyta</taxon>
        <taxon>Tracheophyta</taxon>
        <taxon>Spermatophyta</taxon>
        <taxon>Magnoliopsida</taxon>
        <taxon>eudicotyledons</taxon>
        <taxon>Gunneridae</taxon>
        <taxon>Pentapetalae</taxon>
        <taxon>rosids</taxon>
        <taxon>malvids</taxon>
        <taxon>Brassicales</taxon>
        <taxon>Brassicaceae</taxon>
        <taxon>Cardamineae</taxon>
        <taxon>Cardamine</taxon>
    </lineage>
</organism>
<gene>
    <name evidence="2" type="ORF">V5N11_023755</name>
</gene>
<keyword evidence="3" id="KW-1185">Reference proteome</keyword>
<protein>
    <submittedName>
        <fullName evidence="2">Defensin-like protein</fullName>
    </submittedName>
</protein>
<accession>A0ABD1B7N3</accession>
<evidence type="ECO:0000313" key="3">
    <source>
        <dbReference type="Proteomes" id="UP001558713"/>
    </source>
</evidence>
<evidence type="ECO:0000256" key="1">
    <source>
        <dbReference type="SAM" id="SignalP"/>
    </source>
</evidence>
<feature type="chain" id="PRO_5044885035" evidence="1">
    <location>
        <begin position="30"/>
        <end position="95"/>
    </location>
</feature>
<evidence type="ECO:0000313" key="2">
    <source>
        <dbReference type="EMBL" id="KAL1211764.1"/>
    </source>
</evidence>
<feature type="signal peptide" evidence="1">
    <location>
        <begin position="1"/>
        <end position="29"/>
    </location>
</feature>